<evidence type="ECO:0000313" key="3">
    <source>
        <dbReference type="Proteomes" id="UP000600918"/>
    </source>
</evidence>
<reference evidence="2" key="1">
    <citation type="journal article" date="2020" name="G3 (Bethesda)">
        <title>High-Quality Assemblies for Three Invasive Social Wasps from the &lt;i&gt;Vespula&lt;/i&gt; Genus.</title>
        <authorList>
            <person name="Harrop T.W.R."/>
            <person name="Guhlin J."/>
            <person name="McLaughlin G.M."/>
            <person name="Permina E."/>
            <person name="Stockwell P."/>
            <person name="Gilligan J."/>
            <person name="Le Lec M.F."/>
            <person name="Gruber M.A.M."/>
            <person name="Quinn O."/>
            <person name="Lovegrove M."/>
            <person name="Duncan E.J."/>
            <person name="Remnant E.J."/>
            <person name="Van Eeckhoven J."/>
            <person name="Graham B."/>
            <person name="Knapp R.A."/>
            <person name="Langford K.W."/>
            <person name="Kronenberg Z."/>
            <person name="Press M.O."/>
            <person name="Eacker S.M."/>
            <person name="Wilson-Rankin E.E."/>
            <person name="Purcell J."/>
            <person name="Lester P.J."/>
            <person name="Dearden P.K."/>
        </authorList>
    </citation>
    <scope>NUCLEOTIDE SEQUENCE</scope>
    <source>
        <strain evidence="2">Volc-1</strain>
    </source>
</reference>
<keyword evidence="3" id="KW-1185">Reference proteome</keyword>
<name>A0A834K548_VESPE</name>
<dbReference type="AlphaFoldDB" id="A0A834K548"/>
<proteinExistence type="predicted"/>
<feature type="region of interest" description="Disordered" evidence="1">
    <location>
        <begin position="1"/>
        <end position="22"/>
    </location>
</feature>
<evidence type="ECO:0000313" key="2">
    <source>
        <dbReference type="EMBL" id="KAF7400243.1"/>
    </source>
</evidence>
<protein>
    <submittedName>
        <fullName evidence="2">Uncharacterized protein</fullName>
    </submittedName>
</protein>
<dbReference type="Proteomes" id="UP000600918">
    <property type="component" value="Unassembled WGS sequence"/>
</dbReference>
<accession>A0A834K548</accession>
<sequence>MNTTHESELDTPSHRPSPDLSLRKPWHEQVQIYCLADDVSAHIIICFVRNCMTAIVQHKRGKLIRNSPVLIDSSSQSYFITEKMAKQLNFPRERVDLPIYEVHNNNYFKGKHP</sequence>
<gene>
    <name evidence="2" type="ORF">H0235_015980</name>
</gene>
<evidence type="ECO:0000256" key="1">
    <source>
        <dbReference type="SAM" id="MobiDB-lite"/>
    </source>
</evidence>
<organism evidence="2 3">
    <name type="scientific">Vespula pensylvanica</name>
    <name type="common">Western yellow jacket</name>
    <name type="synonym">Wasp</name>
    <dbReference type="NCBI Taxonomy" id="30213"/>
    <lineage>
        <taxon>Eukaryota</taxon>
        <taxon>Metazoa</taxon>
        <taxon>Ecdysozoa</taxon>
        <taxon>Arthropoda</taxon>
        <taxon>Hexapoda</taxon>
        <taxon>Insecta</taxon>
        <taxon>Pterygota</taxon>
        <taxon>Neoptera</taxon>
        <taxon>Endopterygota</taxon>
        <taxon>Hymenoptera</taxon>
        <taxon>Apocrita</taxon>
        <taxon>Aculeata</taxon>
        <taxon>Vespoidea</taxon>
        <taxon>Vespidae</taxon>
        <taxon>Vespinae</taxon>
        <taxon>Vespula</taxon>
    </lineage>
</organism>
<dbReference type="EMBL" id="JACSDY010000018">
    <property type="protein sequence ID" value="KAF7400243.1"/>
    <property type="molecule type" value="Genomic_DNA"/>
</dbReference>
<comment type="caution">
    <text evidence="2">The sequence shown here is derived from an EMBL/GenBank/DDBJ whole genome shotgun (WGS) entry which is preliminary data.</text>
</comment>